<keyword evidence="1" id="KW-0732">Signal</keyword>
<dbReference type="EMBL" id="KZ805300">
    <property type="protein sequence ID" value="PVI08630.1"/>
    <property type="molecule type" value="Genomic_DNA"/>
</dbReference>
<accession>A0A2V1EGG5</accession>
<dbReference type="Proteomes" id="UP000244855">
    <property type="component" value="Unassembled WGS sequence"/>
</dbReference>
<feature type="chain" id="PRO_5016140235" description="REJ domain-containing protein" evidence="1">
    <location>
        <begin position="16"/>
        <end position="83"/>
    </location>
</feature>
<evidence type="ECO:0000313" key="3">
    <source>
        <dbReference type="Proteomes" id="UP000244855"/>
    </source>
</evidence>
<proteinExistence type="predicted"/>
<sequence length="83" mass="9527">MHAIKLSLLFPPLLSLSTYSKNKTKTNLSNPSSFLLPHALHTIPLHTIPLHTMHVRSVTLRYVTCLPLFTLTYSQHRKRILIL</sequence>
<reference evidence="2 3" key="1">
    <citation type="journal article" date="2018" name="Sci. Rep.">
        <title>Comparative genomics provides insights into the lifestyle and reveals functional heterogeneity of dark septate endophytic fungi.</title>
        <authorList>
            <person name="Knapp D.G."/>
            <person name="Nemeth J.B."/>
            <person name="Barry K."/>
            <person name="Hainaut M."/>
            <person name="Henrissat B."/>
            <person name="Johnson J."/>
            <person name="Kuo A."/>
            <person name="Lim J.H.P."/>
            <person name="Lipzen A."/>
            <person name="Nolan M."/>
            <person name="Ohm R.A."/>
            <person name="Tamas L."/>
            <person name="Grigoriev I.V."/>
            <person name="Spatafora J.W."/>
            <person name="Nagy L.G."/>
            <person name="Kovacs G.M."/>
        </authorList>
    </citation>
    <scope>NUCLEOTIDE SEQUENCE [LARGE SCALE GENOMIC DNA]</scope>
    <source>
        <strain evidence="2 3">DSE2036</strain>
    </source>
</reference>
<feature type="signal peptide" evidence="1">
    <location>
        <begin position="1"/>
        <end position="15"/>
    </location>
</feature>
<organism evidence="2 3">
    <name type="scientific">Periconia macrospinosa</name>
    <dbReference type="NCBI Taxonomy" id="97972"/>
    <lineage>
        <taxon>Eukaryota</taxon>
        <taxon>Fungi</taxon>
        <taxon>Dikarya</taxon>
        <taxon>Ascomycota</taxon>
        <taxon>Pezizomycotina</taxon>
        <taxon>Dothideomycetes</taxon>
        <taxon>Pleosporomycetidae</taxon>
        <taxon>Pleosporales</taxon>
        <taxon>Massarineae</taxon>
        <taxon>Periconiaceae</taxon>
        <taxon>Periconia</taxon>
    </lineage>
</organism>
<dbReference type="AlphaFoldDB" id="A0A2V1EGG5"/>
<evidence type="ECO:0008006" key="4">
    <source>
        <dbReference type="Google" id="ProtNLM"/>
    </source>
</evidence>
<evidence type="ECO:0000256" key="1">
    <source>
        <dbReference type="SAM" id="SignalP"/>
    </source>
</evidence>
<evidence type="ECO:0000313" key="2">
    <source>
        <dbReference type="EMBL" id="PVI08630.1"/>
    </source>
</evidence>
<name>A0A2V1EGG5_9PLEO</name>
<gene>
    <name evidence="2" type="ORF">DM02DRAFT_608001</name>
</gene>
<keyword evidence="3" id="KW-1185">Reference proteome</keyword>
<protein>
    <recommendedName>
        <fullName evidence="4">REJ domain-containing protein</fullName>
    </recommendedName>
</protein>